<dbReference type="Proteomes" id="UP001330434">
    <property type="component" value="Chromosome"/>
</dbReference>
<dbReference type="PANTHER" id="PTHR48084">
    <property type="entry name" value="2-OXOGLUTARATE OXIDOREDUCTASE SUBUNIT KORB-RELATED"/>
    <property type="match status" value="1"/>
</dbReference>
<dbReference type="SUPFAM" id="SSF52518">
    <property type="entry name" value="Thiamin diphosphate-binding fold (THDP-binding)"/>
    <property type="match status" value="1"/>
</dbReference>
<protein>
    <submittedName>
        <fullName evidence="3">Indolepyruvate ferredoxin oxidoreductase</fullName>
    </submittedName>
</protein>
<dbReference type="NCBIfam" id="NF009589">
    <property type="entry name" value="PRK13030.1"/>
    <property type="match status" value="1"/>
</dbReference>
<dbReference type="InterPro" id="IPR019752">
    <property type="entry name" value="Pyrv/ketoisovalerate_OxRed_cat"/>
</dbReference>
<dbReference type="InterPro" id="IPR017896">
    <property type="entry name" value="4Fe4S_Fe-S-bd"/>
</dbReference>
<evidence type="ECO:0000313" key="3">
    <source>
        <dbReference type="EMBL" id="WVX66277.1"/>
    </source>
</evidence>
<dbReference type="PANTHER" id="PTHR48084:SF3">
    <property type="entry name" value="SUBUNIT OF PYRUVATE:FLAVODOXIN OXIDOREDUCTASE"/>
    <property type="match status" value="1"/>
</dbReference>
<dbReference type="Gene3D" id="3.40.920.10">
    <property type="entry name" value="Pyruvate-ferredoxin oxidoreductase, PFOR, domain III"/>
    <property type="match status" value="1"/>
</dbReference>
<dbReference type="NCBIfam" id="NF009588">
    <property type="entry name" value="PRK13029.1"/>
    <property type="match status" value="1"/>
</dbReference>
<organism evidence="3 4">
    <name type="scientific">Candidatus Bealeia paramacronuclearis</name>
    <dbReference type="NCBI Taxonomy" id="1921001"/>
    <lineage>
        <taxon>Bacteria</taxon>
        <taxon>Pseudomonadati</taxon>
        <taxon>Pseudomonadota</taxon>
        <taxon>Alphaproteobacteria</taxon>
        <taxon>Holosporales</taxon>
        <taxon>Holosporaceae</taxon>
        <taxon>Candidatus Bealeia</taxon>
    </lineage>
</organism>
<keyword evidence="1" id="KW-0560">Oxidoreductase</keyword>
<keyword evidence="4" id="KW-1185">Reference proteome</keyword>
<evidence type="ECO:0000256" key="1">
    <source>
        <dbReference type="ARBA" id="ARBA00023002"/>
    </source>
</evidence>
<dbReference type="SUPFAM" id="SSF53323">
    <property type="entry name" value="Pyruvate-ferredoxin oxidoreductase, PFOR, domain III"/>
    <property type="match status" value="1"/>
</dbReference>
<accession>A0ABZ2C214</accession>
<proteinExistence type="predicted"/>
<dbReference type="Pfam" id="PF20169">
    <property type="entry name" value="DUF6537"/>
    <property type="match status" value="1"/>
</dbReference>
<reference evidence="3 4" key="1">
    <citation type="journal article" date="2024" name="Environ. Microbiol.">
        <title>Novel evolutionary insights on the interactions of the Holosporales (Alphaproteobacteria) with eukaryotic hosts from comparative genomics.</title>
        <authorList>
            <person name="Giovannini M."/>
            <person name="Petroni G."/>
            <person name="Castelli M."/>
        </authorList>
    </citation>
    <scope>NUCLEOTIDE SEQUENCE [LARGE SCALE GENOMIC DNA]</scope>
    <source>
        <strain evidence="3 4">US_Bl 15I1</strain>
    </source>
</reference>
<feature type="domain" description="4Fe-4S ferredoxin-type" evidence="2">
    <location>
        <begin position="168"/>
        <end position="200"/>
    </location>
</feature>
<gene>
    <name evidence="3" type="ORF">Bealeia1_00453</name>
</gene>
<dbReference type="InterPro" id="IPR051457">
    <property type="entry name" value="2-oxoacid:Fd_oxidoreductase"/>
</dbReference>
<name>A0ABZ2C214_9PROT</name>
<evidence type="ECO:0000313" key="4">
    <source>
        <dbReference type="Proteomes" id="UP001330434"/>
    </source>
</evidence>
<dbReference type="Pfam" id="PF01558">
    <property type="entry name" value="POR"/>
    <property type="match status" value="1"/>
</dbReference>
<dbReference type="InterPro" id="IPR002869">
    <property type="entry name" value="Pyrv_flavodox_OxRed_cen"/>
</dbReference>
<evidence type="ECO:0000259" key="2">
    <source>
        <dbReference type="PROSITE" id="PS51379"/>
    </source>
</evidence>
<dbReference type="PROSITE" id="PS51379">
    <property type="entry name" value="4FE4S_FER_2"/>
    <property type="match status" value="1"/>
</dbReference>
<dbReference type="InterPro" id="IPR046667">
    <property type="entry name" value="DUF6537"/>
</dbReference>
<sequence>MATWIAHNTATFTQMGGEGVTWVGQAPFTDERHIFANLGDGTYFHSGLLAIRAAFSAKVNITYKILYNDAVAMTGGQHVDGELTVPMITQQLYAEGVRKIVIATDEPHKYPLGAGFAPGVKIHHRDELDVLQDDLKKWPGVSVLIYDQTCAAEKRRRRKRGLMEDPQKRIFINERVCEGCGDCSVKSNCVSVQPIETPLGRKRTIDQSSCNKDFSCVNGFCPSFVTVEGARPRKAKASTGKTAHLENLPDPILPTLNAPFSIYLTGVGGTGVVTIGALLGMAAHLEKKGCSIVDMAGLAQKGGAVVSHIRIAQKPSDIQATRVSRERADLILGCDIVVAAGPDALATIKTGHTQAIINENQTITGHFIHSPDYDFKHEKLRQNLLEKLGAEHTDFIDATHLATRILGDAIATNLFILGYAYQKGLIPIHHEAILKAVELNAVAVEFNKLAFHWGRYAVLDFKAVEDAANLEFEKKAKEIPQSLEAVINHRKQHLTGYQNKAYAERYELFVRKIEAQDQKLGRQELSLAVAKYYAKLLAYKDEYEVARLYTDGTYLKELYDQFEGNLKMKFHLAPPLLSYKDPKTGQLKKSTYGPWIFSVFKILAKLKGLRGTALDIFGYTHERKTERSLIGGYENLVYSLLPHLSLHNYDVAVELATLPEHIRGFGHVKECNFTSYAVCSKRVGI</sequence>
<dbReference type="EMBL" id="CP133270">
    <property type="protein sequence ID" value="WVX66277.1"/>
    <property type="molecule type" value="Genomic_DNA"/>
</dbReference>
<dbReference type="InterPro" id="IPR029061">
    <property type="entry name" value="THDP-binding"/>
</dbReference>